<evidence type="ECO:0000313" key="1">
    <source>
        <dbReference type="EMBL" id="KAL0058415.1"/>
    </source>
</evidence>
<protein>
    <recommendedName>
        <fullName evidence="3">F-box domain-containing protein</fullName>
    </recommendedName>
</protein>
<dbReference type="Gene3D" id="1.20.1280.50">
    <property type="match status" value="1"/>
</dbReference>
<accession>A0ABR2ZAW7</accession>
<evidence type="ECO:0008006" key="3">
    <source>
        <dbReference type="Google" id="ProtNLM"/>
    </source>
</evidence>
<sequence>MISSEGDLECKLPFELNEIILGVVDHNSLLSCSLVCRSWLPTCRSRLFNHTESNRRYTKLVSLLDSKYQTITKFTKEVAFTLDAGAHDAGTHPVSIDLQRLIVKMRNKSDLFPSLQKLTIVCKGEAFVGIPLHDGTFAQDLITIFGHARELELRLKKEGVIPLIRFICSFPRLEFLKVNSGCFRCDDDEFVDSITGPYTLPASLRTLLIGGRIDDLDLASRSRGIRHFHRWLRTGLPENVVNLSIHKVLVGGRDIPHEPDFQPYLARCYHKLQWLHIGFDTQYVTSPNDTESYDLSLLNRLELLAISLRNIFRPEDTGLLDMLLAMLKTLTSPIRAITLIVSGRGFSVLASRWRNLDALLASNTFATASIEIVIPLTSSENEEGDDLIRAMSVFSKCDEQGRLTVIRAPFTVTLRETNIENDTKYFEDDGLIDWVMKRS</sequence>
<dbReference type="EMBL" id="JBBXMP010000319">
    <property type="protein sequence ID" value="KAL0058415.1"/>
    <property type="molecule type" value="Genomic_DNA"/>
</dbReference>
<dbReference type="Proteomes" id="UP001437256">
    <property type="component" value="Unassembled WGS sequence"/>
</dbReference>
<dbReference type="SUPFAM" id="SSF81383">
    <property type="entry name" value="F-box domain"/>
    <property type="match status" value="1"/>
</dbReference>
<keyword evidence="2" id="KW-1185">Reference proteome</keyword>
<organism evidence="1 2">
    <name type="scientific">Marasmius tenuissimus</name>
    <dbReference type="NCBI Taxonomy" id="585030"/>
    <lineage>
        <taxon>Eukaryota</taxon>
        <taxon>Fungi</taxon>
        <taxon>Dikarya</taxon>
        <taxon>Basidiomycota</taxon>
        <taxon>Agaricomycotina</taxon>
        <taxon>Agaricomycetes</taxon>
        <taxon>Agaricomycetidae</taxon>
        <taxon>Agaricales</taxon>
        <taxon>Marasmiineae</taxon>
        <taxon>Marasmiaceae</taxon>
        <taxon>Marasmius</taxon>
    </lineage>
</organism>
<proteinExistence type="predicted"/>
<name>A0ABR2ZAW7_9AGAR</name>
<reference evidence="1 2" key="1">
    <citation type="submission" date="2024-05" db="EMBL/GenBank/DDBJ databases">
        <title>A draft genome resource for the thread blight pathogen Marasmius tenuissimus strain MS-2.</title>
        <authorList>
            <person name="Yulfo-Soto G.E."/>
            <person name="Baruah I.K."/>
            <person name="Amoako-Attah I."/>
            <person name="Bukari Y."/>
            <person name="Meinhardt L.W."/>
            <person name="Bailey B.A."/>
            <person name="Cohen S.P."/>
        </authorList>
    </citation>
    <scope>NUCLEOTIDE SEQUENCE [LARGE SCALE GENOMIC DNA]</scope>
    <source>
        <strain evidence="1 2">MS-2</strain>
    </source>
</reference>
<gene>
    <name evidence="1" type="ORF">AAF712_014910</name>
</gene>
<evidence type="ECO:0000313" key="2">
    <source>
        <dbReference type="Proteomes" id="UP001437256"/>
    </source>
</evidence>
<dbReference type="InterPro" id="IPR036047">
    <property type="entry name" value="F-box-like_dom_sf"/>
</dbReference>
<comment type="caution">
    <text evidence="1">The sequence shown here is derived from an EMBL/GenBank/DDBJ whole genome shotgun (WGS) entry which is preliminary data.</text>
</comment>